<keyword evidence="8 14" id="KW-0067">ATP-binding</keyword>
<dbReference type="GO" id="GO:0051301">
    <property type="term" value="P:cell division"/>
    <property type="evidence" value="ECO:0007669"/>
    <property type="project" value="UniProtKB-KW"/>
</dbReference>
<evidence type="ECO:0000256" key="7">
    <source>
        <dbReference type="ARBA" id="ARBA00022741"/>
    </source>
</evidence>
<dbReference type="Pfam" id="PF08245">
    <property type="entry name" value="Mur_ligase_M"/>
    <property type="match status" value="1"/>
</dbReference>
<feature type="domain" description="Mur ligase N-terminal catalytic" evidence="16">
    <location>
        <begin position="67"/>
        <end position="159"/>
    </location>
</feature>
<evidence type="ECO:0000256" key="5">
    <source>
        <dbReference type="ARBA" id="ARBA00022598"/>
    </source>
</evidence>
<keyword evidence="9 14" id="KW-0133">Cell shape</keyword>
<keyword evidence="4 14" id="KW-0963">Cytoplasm</keyword>
<keyword evidence="5 14" id="KW-0436">Ligase</keyword>
<accession>A0AAE3YEN5</accession>
<dbReference type="Pfam" id="PF01225">
    <property type="entry name" value="Mur_ligase"/>
    <property type="match status" value="1"/>
</dbReference>
<keyword evidence="7 14" id="KW-0547">Nucleotide-binding</keyword>
<evidence type="ECO:0000256" key="14">
    <source>
        <dbReference type="HAMAP-Rule" id="MF_00046"/>
    </source>
</evidence>
<dbReference type="InterPro" id="IPR005758">
    <property type="entry name" value="UDP-N-AcMur_Ala_ligase_MurC"/>
</dbReference>
<proteinExistence type="inferred from homology"/>
<dbReference type="GO" id="GO:0009252">
    <property type="term" value="P:peptidoglycan biosynthetic process"/>
    <property type="evidence" value="ECO:0007669"/>
    <property type="project" value="UniProtKB-UniRule"/>
</dbReference>
<dbReference type="Gene3D" id="3.40.1190.10">
    <property type="entry name" value="Mur-like, catalytic domain"/>
    <property type="match status" value="1"/>
</dbReference>
<dbReference type="InterPro" id="IPR050061">
    <property type="entry name" value="MurCDEF_pg_biosynth"/>
</dbReference>
<dbReference type="AlphaFoldDB" id="A0AAE3YEN5"/>
<protein>
    <recommendedName>
        <fullName evidence="3 14">UDP-N-acetylmuramate--L-alanine ligase</fullName>
        <ecNumber evidence="3 14">6.3.2.8</ecNumber>
    </recommendedName>
    <alternativeName>
        <fullName evidence="14">UDP-N-acetylmuramoyl-L-alanine synthetase</fullName>
    </alternativeName>
</protein>
<comment type="catalytic activity">
    <reaction evidence="13 14">
        <text>UDP-N-acetyl-alpha-D-muramate + L-alanine + ATP = UDP-N-acetyl-alpha-D-muramoyl-L-alanine + ADP + phosphate + H(+)</text>
        <dbReference type="Rhea" id="RHEA:23372"/>
        <dbReference type="ChEBI" id="CHEBI:15378"/>
        <dbReference type="ChEBI" id="CHEBI:30616"/>
        <dbReference type="ChEBI" id="CHEBI:43474"/>
        <dbReference type="ChEBI" id="CHEBI:57972"/>
        <dbReference type="ChEBI" id="CHEBI:70757"/>
        <dbReference type="ChEBI" id="CHEBI:83898"/>
        <dbReference type="ChEBI" id="CHEBI:456216"/>
        <dbReference type="EC" id="6.3.2.8"/>
    </reaction>
</comment>
<reference evidence="19" key="1">
    <citation type="submission" date="2023-07" db="EMBL/GenBank/DDBJ databases">
        <title>Sequencing the genomes of 1000 actinobacteria strains.</title>
        <authorList>
            <person name="Klenk H.-P."/>
        </authorList>
    </citation>
    <scope>NUCLEOTIDE SEQUENCE</scope>
    <source>
        <strain evidence="19">DSM 13988</strain>
    </source>
</reference>
<dbReference type="HAMAP" id="MF_00046">
    <property type="entry name" value="MurC"/>
    <property type="match status" value="1"/>
</dbReference>
<dbReference type="InterPro" id="IPR036565">
    <property type="entry name" value="Mur-like_cat_sf"/>
</dbReference>
<evidence type="ECO:0000313" key="19">
    <source>
        <dbReference type="EMBL" id="MDR6891317.1"/>
    </source>
</evidence>
<dbReference type="Gene3D" id="3.90.190.20">
    <property type="entry name" value="Mur ligase, C-terminal domain"/>
    <property type="match status" value="1"/>
</dbReference>
<dbReference type="PANTHER" id="PTHR43445">
    <property type="entry name" value="UDP-N-ACETYLMURAMATE--L-ALANINE LIGASE-RELATED"/>
    <property type="match status" value="1"/>
</dbReference>
<dbReference type="SUPFAM" id="SSF53244">
    <property type="entry name" value="MurD-like peptide ligases, peptide-binding domain"/>
    <property type="match status" value="1"/>
</dbReference>
<feature type="binding site" evidence="14">
    <location>
        <begin position="171"/>
        <end position="177"/>
    </location>
    <ligand>
        <name>ATP</name>
        <dbReference type="ChEBI" id="CHEBI:30616"/>
    </ligand>
</feature>
<dbReference type="GO" id="GO:0008360">
    <property type="term" value="P:regulation of cell shape"/>
    <property type="evidence" value="ECO:0007669"/>
    <property type="project" value="UniProtKB-KW"/>
</dbReference>
<dbReference type="Gene3D" id="3.40.50.720">
    <property type="entry name" value="NAD(P)-binding Rossmann-like Domain"/>
    <property type="match status" value="1"/>
</dbReference>
<dbReference type="RefSeq" id="WP_309848971.1">
    <property type="nucleotide sequence ID" value="NZ_BAAAIU010000004.1"/>
</dbReference>
<dbReference type="Proteomes" id="UP001247307">
    <property type="component" value="Unassembled WGS sequence"/>
</dbReference>
<dbReference type="InterPro" id="IPR036615">
    <property type="entry name" value="Mur_ligase_C_dom_sf"/>
</dbReference>
<dbReference type="InterPro" id="IPR013221">
    <property type="entry name" value="Mur_ligase_cen"/>
</dbReference>
<evidence type="ECO:0000256" key="9">
    <source>
        <dbReference type="ARBA" id="ARBA00022960"/>
    </source>
</evidence>
<organism evidence="19 20">
    <name type="scientific">Falsarthrobacter nasiphocae</name>
    <dbReference type="NCBI Taxonomy" id="189863"/>
    <lineage>
        <taxon>Bacteria</taxon>
        <taxon>Bacillati</taxon>
        <taxon>Actinomycetota</taxon>
        <taxon>Actinomycetes</taxon>
        <taxon>Micrococcales</taxon>
        <taxon>Micrococcaceae</taxon>
        <taxon>Falsarthrobacter</taxon>
    </lineage>
</organism>
<keyword evidence="10 14" id="KW-0573">Peptidoglycan synthesis</keyword>
<comment type="function">
    <text evidence="14">Cell wall formation.</text>
</comment>
<sequence>MDASTRPEGAEPRGPVPSGPVGPSAEHPDAELARREAALTDGLPAPAADAPYRHGITRIPLDRLGTTHFVGIGGAGMSAVARVLAARGVPVTGSDAKDSASLESLREMGIDARAGHDAARLDGVDTLVVSSAIRADNPELMAARALGVPVLHRSMALDAATDGLDTLAVAGTHGKTTTTSMLAVMLDAAGDEPSFAAGGDVAGLGGNARFGAGRHFVLEADESDGSYVNYRPRVAIVTNIEPDHLDFYGSDEAVHRSFDTFVSLLGRESALVACADDEGSSALAERHRATAHVRTYGYSEDADIRITGTEPFGPGTRSVLAFSLDGQEAEQELVLTVPGQHNVLNAAGAFAAGLELGLDPERCAQGLAAFRGASRRFELKGEHEGVRVYDDYAHHPTEVRAAIAGARHGAEGRVLAVFQPHLYSRTEAFAREFAEALDAADLALVLPVYRAREDERDDITNRTITDFSSRGADERGGQLPVDSADDAVLRLADAARAGDVILTIGAGDVTELGPRILHALRLRGGR</sequence>
<dbReference type="GO" id="GO:0005737">
    <property type="term" value="C:cytoplasm"/>
    <property type="evidence" value="ECO:0007669"/>
    <property type="project" value="UniProtKB-SubCell"/>
</dbReference>
<feature type="region of interest" description="Disordered" evidence="15">
    <location>
        <begin position="1"/>
        <end position="30"/>
    </location>
</feature>
<dbReference type="EC" id="6.3.2.8" evidence="3 14"/>
<evidence type="ECO:0000256" key="15">
    <source>
        <dbReference type="SAM" id="MobiDB-lite"/>
    </source>
</evidence>
<comment type="similarity">
    <text evidence="14">Belongs to the MurCDEF family.</text>
</comment>
<evidence type="ECO:0000313" key="20">
    <source>
        <dbReference type="Proteomes" id="UP001247307"/>
    </source>
</evidence>
<dbReference type="GO" id="GO:0005524">
    <property type="term" value="F:ATP binding"/>
    <property type="evidence" value="ECO:0007669"/>
    <property type="project" value="UniProtKB-UniRule"/>
</dbReference>
<dbReference type="GO" id="GO:0008763">
    <property type="term" value="F:UDP-N-acetylmuramate-L-alanine ligase activity"/>
    <property type="evidence" value="ECO:0007669"/>
    <property type="project" value="UniProtKB-UniRule"/>
</dbReference>
<evidence type="ECO:0000256" key="3">
    <source>
        <dbReference type="ARBA" id="ARBA00012211"/>
    </source>
</evidence>
<dbReference type="InterPro" id="IPR000713">
    <property type="entry name" value="Mur_ligase_N"/>
</dbReference>
<keyword evidence="12 14" id="KW-0961">Cell wall biogenesis/degradation</keyword>
<evidence type="ECO:0000259" key="18">
    <source>
        <dbReference type="Pfam" id="PF08245"/>
    </source>
</evidence>
<dbReference type="SUPFAM" id="SSF53623">
    <property type="entry name" value="MurD-like peptide ligases, catalytic domain"/>
    <property type="match status" value="1"/>
</dbReference>
<keyword evidence="11 14" id="KW-0131">Cell cycle</keyword>
<evidence type="ECO:0000256" key="4">
    <source>
        <dbReference type="ARBA" id="ARBA00022490"/>
    </source>
</evidence>
<dbReference type="Pfam" id="PF02875">
    <property type="entry name" value="Mur_ligase_C"/>
    <property type="match status" value="1"/>
</dbReference>
<feature type="domain" description="Mur ligase central" evidence="18">
    <location>
        <begin position="169"/>
        <end position="352"/>
    </location>
</feature>
<evidence type="ECO:0000259" key="16">
    <source>
        <dbReference type="Pfam" id="PF01225"/>
    </source>
</evidence>
<evidence type="ECO:0000256" key="13">
    <source>
        <dbReference type="ARBA" id="ARBA00047833"/>
    </source>
</evidence>
<dbReference type="NCBIfam" id="TIGR01082">
    <property type="entry name" value="murC"/>
    <property type="match status" value="1"/>
</dbReference>
<evidence type="ECO:0000256" key="12">
    <source>
        <dbReference type="ARBA" id="ARBA00023316"/>
    </source>
</evidence>
<dbReference type="SUPFAM" id="SSF51984">
    <property type="entry name" value="MurCD N-terminal domain"/>
    <property type="match status" value="1"/>
</dbReference>
<comment type="subcellular location">
    <subcellularLocation>
        <location evidence="1 14">Cytoplasm</location>
    </subcellularLocation>
</comment>
<dbReference type="PANTHER" id="PTHR43445:SF3">
    <property type="entry name" value="UDP-N-ACETYLMURAMATE--L-ALANINE LIGASE"/>
    <property type="match status" value="1"/>
</dbReference>
<feature type="domain" description="Mur ligase C-terminal" evidence="17">
    <location>
        <begin position="375"/>
        <end position="507"/>
    </location>
</feature>
<evidence type="ECO:0000259" key="17">
    <source>
        <dbReference type="Pfam" id="PF02875"/>
    </source>
</evidence>
<evidence type="ECO:0000256" key="11">
    <source>
        <dbReference type="ARBA" id="ARBA00023306"/>
    </source>
</evidence>
<dbReference type="GO" id="GO:0071555">
    <property type="term" value="P:cell wall organization"/>
    <property type="evidence" value="ECO:0007669"/>
    <property type="project" value="UniProtKB-KW"/>
</dbReference>
<evidence type="ECO:0000256" key="1">
    <source>
        <dbReference type="ARBA" id="ARBA00004496"/>
    </source>
</evidence>
<keyword evidence="6 14" id="KW-0132">Cell division</keyword>
<comment type="pathway">
    <text evidence="2 14">Cell wall biogenesis; peptidoglycan biosynthesis.</text>
</comment>
<evidence type="ECO:0000256" key="10">
    <source>
        <dbReference type="ARBA" id="ARBA00022984"/>
    </source>
</evidence>
<evidence type="ECO:0000256" key="8">
    <source>
        <dbReference type="ARBA" id="ARBA00022840"/>
    </source>
</evidence>
<dbReference type="InterPro" id="IPR004101">
    <property type="entry name" value="Mur_ligase_C"/>
</dbReference>
<evidence type="ECO:0000256" key="6">
    <source>
        <dbReference type="ARBA" id="ARBA00022618"/>
    </source>
</evidence>
<dbReference type="EMBL" id="JAVDUI010000001">
    <property type="protein sequence ID" value="MDR6891317.1"/>
    <property type="molecule type" value="Genomic_DNA"/>
</dbReference>
<comment type="caution">
    <text evidence="19">The sequence shown here is derived from an EMBL/GenBank/DDBJ whole genome shotgun (WGS) entry which is preliminary data.</text>
</comment>
<name>A0AAE3YEN5_9MICC</name>
<gene>
    <name evidence="14" type="primary">murC</name>
    <name evidence="19" type="ORF">J2S35_000257</name>
</gene>
<evidence type="ECO:0000256" key="2">
    <source>
        <dbReference type="ARBA" id="ARBA00004752"/>
    </source>
</evidence>
<keyword evidence="20" id="KW-1185">Reference proteome</keyword>